<dbReference type="Proteomes" id="UP000054937">
    <property type="component" value="Unassembled WGS sequence"/>
</dbReference>
<dbReference type="CDD" id="cd19071">
    <property type="entry name" value="AKR_AKR1-5-like"/>
    <property type="match status" value="1"/>
</dbReference>
<evidence type="ECO:0000256" key="1">
    <source>
        <dbReference type="ARBA" id="ARBA00007905"/>
    </source>
</evidence>
<keyword evidence="3" id="KW-0560">Oxidoreductase</keyword>
<protein>
    <submittedName>
        <fullName evidence="8">NADP-dependent oxidoreductase domain</fullName>
    </submittedName>
</protein>
<evidence type="ECO:0000259" key="7">
    <source>
        <dbReference type="Pfam" id="PF00248"/>
    </source>
</evidence>
<keyword evidence="9" id="KW-1185">Reference proteome</keyword>
<dbReference type="PRINTS" id="PR00069">
    <property type="entry name" value="ALDKETRDTASE"/>
</dbReference>
<evidence type="ECO:0000256" key="2">
    <source>
        <dbReference type="ARBA" id="ARBA00022857"/>
    </source>
</evidence>
<dbReference type="Gene3D" id="3.20.20.100">
    <property type="entry name" value="NADP-dependent oxidoreductase domain"/>
    <property type="match status" value="1"/>
</dbReference>
<dbReference type="PROSITE" id="PS00798">
    <property type="entry name" value="ALDOKETO_REDUCTASE_1"/>
    <property type="match status" value="1"/>
</dbReference>
<gene>
    <name evidence="8" type="ORF">PPERSA_13049</name>
</gene>
<evidence type="ECO:0000313" key="8">
    <source>
        <dbReference type="EMBL" id="KRX08568.1"/>
    </source>
</evidence>
<dbReference type="EMBL" id="LDAU01000063">
    <property type="protein sequence ID" value="KRX08568.1"/>
    <property type="molecule type" value="Genomic_DNA"/>
</dbReference>
<feature type="domain" description="NADP-dependent oxidoreductase" evidence="7">
    <location>
        <begin position="26"/>
        <end position="273"/>
    </location>
</feature>
<organism evidence="8 9">
    <name type="scientific">Pseudocohnilembus persalinus</name>
    <name type="common">Ciliate</name>
    <dbReference type="NCBI Taxonomy" id="266149"/>
    <lineage>
        <taxon>Eukaryota</taxon>
        <taxon>Sar</taxon>
        <taxon>Alveolata</taxon>
        <taxon>Ciliophora</taxon>
        <taxon>Intramacronucleata</taxon>
        <taxon>Oligohymenophorea</taxon>
        <taxon>Scuticociliatia</taxon>
        <taxon>Philasterida</taxon>
        <taxon>Pseudocohnilembidae</taxon>
        <taxon>Pseudocohnilembus</taxon>
    </lineage>
</organism>
<evidence type="ECO:0000256" key="3">
    <source>
        <dbReference type="ARBA" id="ARBA00023002"/>
    </source>
</evidence>
<accession>A0A0V0R305</accession>
<comment type="caution">
    <text evidence="8">The sequence shown here is derived from an EMBL/GenBank/DDBJ whole genome shotgun (WGS) entry which is preliminary data.</text>
</comment>
<dbReference type="InterPro" id="IPR036812">
    <property type="entry name" value="NAD(P)_OxRdtase_dom_sf"/>
</dbReference>
<dbReference type="PIRSF" id="PIRSF000097">
    <property type="entry name" value="AKR"/>
    <property type="match status" value="1"/>
</dbReference>
<dbReference type="GO" id="GO:0016616">
    <property type="term" value="F:oxidoreductase activity, acting on the CH-OH group of donors, NAD or NADP as acceptor"/>
    <property type="evidence" value="ECO:0007669"/>
    <property type="project" value="UniProtKB-ARBA"/>
</dbReference>
<comment type="similarity">
    <text evidence="1">Belongs to the aldo/keto reductase family.</text>
</comment>
<dbReference type="InterPro" id="IPR023210">
    <property type="entry name" value="NADP_OxRdtase_dom"/>
</dbReference>
<feature type="active site" description="Proton donor" evidence="4">
    <location>
        <position position="53"/>
    </location>
</feature>
<dbReference type="OrthoDB" id="416253at2759"/>
<dbReference type="OMA" id="MVNQIFL"/>
<dbReference type="PANTHER" id="PTHR43827">
    <property type="entry name" value="2,5-DIKETO-D-GLUCONIC ACID REDUCTASE"/>
    <property type="match status" value="1"/>
</dbReference>
<evidence type="ECO:0000256" key="5">
    <source>
        <dbReference type="PIRSR" id="PIRSR000097-2"/>
    </source>
</evidence>
<dbReference type="InterPro" id="IPR020471">
    <property type="entry name" value="AKR"/>
</dbReference>
<reference evidence="8 9" key="1">
    <citation type="journal article" date="2015" name="Sci. Rep.">
        <title>Genome of the facultative scuticociliatosis pathogen Pseudocohnilembus persalinus provides insight into its virulence through horizontal gene transfer.</title>
        <authorList>
            <person name="Xiong J."/>
            <person name="Wang G."/>
            <person name="Cheng J."/>
            <person name="Tian M."/>
            <person name="Pan X."/>
            <person name="Warren A."/>
            <person name="Jiang C."/>
            <person name="Yuan D."/>
            <person name="Miao W."/>
        </authorList>
    </citation>
    <scope>NUCLEOTIDE SEQUENCE [LARGE SCALE GENOMIC DNA]</scope>
    <source>
        <strain evidence="8">36N120E</strain>
    </source>
</reference>
<name>A0A0V0R305_PSEPJ</name>
<feature type="site" description="Lowers pKa of active site Tyr" evidence="6">
    <location>
        <position position="82"/>
    </location>
</feature>
<evidence type="ECO:0000256" key="6">
    <source>
        <dbReference type="PIRSR" id="PIRSR000097-3"/>
    </source>
</evidence>
<proteinExistence type="inferred from homology"/>
<feature type="binding site" evidence="5">
    <location>
        <position position="112"/>
    </location>
    <ligand>
        <name>substrate</name>
    </ligand>
</feature>
<dbReference type="SUPFAM" id="SSF51430">
    <property type="entry name" value="NAD(P)-linked oxidoreductase"/>
    <property type="match status" value="1"/>
</dbReference>
<dbReference type="PANTHER" id="PTHR43827:SF3">
    <property type="entry name" value="NADP-DEPENDENT OXIDOREDUCTASE DOMAIN-CONTAINING PROTEIN"/>
    <property type="match status" value="1"/>
</dbReference>
<dbReference type="Pfam" id="PF00248">
    <property type="entry name" value="Aldo_ket_red"/>
    <property type="match status" value="1"/>
</dbReference>
<evidence type="ECO:0000256" key="4">
    <source>
        <dbReference type="PIRSR" id="PIRSR000097-1"/>
    </source>
</evidence>
<dbReference type="PROSITE" id="PS00062">
    <property type="entry name" value="ALDOKETO_REDUCTASE_2"/>
    <property type="match status" value="1"/>
</dbReference>
<evidence type="ECO:0000313" key="9">
    <source>
        <dbReference type="Proteomes" id="UP000054937"/>
    </source>
</evidence>
<sequence length="295" mass="34197">MQQITCPLQKLSNGIQIPTAGLGLYKSNAEDMQKLLQSAIEVGYRHFDTAILYNNEEIIGDAFEKIFKENIIKREEVFITSKVFPNHGNVIENVKNSLKKLKLNYIDLYLLHWPSVAPGPNNQIVHRPVHQLWEELQQCVDQGLVKSIGVSNYNVQLLFDLLSYARIKPVMNQVELHVFLQQPDLIKFCKQFDVAVTAYCPLGRGGDMLQDKTLVKIAQKYNKSVAQIMLHHLNVNLGVIVIPKTEKIERLRENFDWRDFKMDQEDIDTLIKLDRNERIVDPRTREFLGYLPLFH</sequence>
<dbReference type="FunFam" id="3.20.20.100:FF:000002">
    <property type="entry name" value="2,5-diketo-D-gluconic acid reductase A"/>
    <property type="match status" value="1"/>
</dbReference>
<dbReference type="InterPro" id="IPR018170">
    <property type="entry name" value="Aldo/ket_reductase_CS"/>
</dbReference>
<dbReference type="InParanoid" id="A0A0V0R305"/>
<keyword evidence="2" id="KW-0521">NADP</keyword>
<dbReference type="AlphaFoldDB" id="A0A0V0R305"/>